<proteinExistence type="predicted"/>
<keyword evidence="3 7" id="KW-0489">Methyltransferase</keyword>
<dbReference type="InterPro" id="IPR050714">
    <property type="entry name" value="Cobalamin_biosynth_MTase"/>
</dbReference>
<evidence type="ECO:0000256" key="2">
    <source>
        <dbReference type="ARBA" id="ARBA00022573"/>
    </source>
</evidence>
<keyword evidence="2" id="KW-0169">Cobalamin biosynthesis</keyword>
<feature type="domain" description="Tetrapyrrole methylase" evidence="6">
    <location>
        <begin position="3"/>
        <end position="193"/>
    </location>
</feature>
<dbReference type="InterPro" id="IPR014776">
    <property type="entry name" value="4pyrrole_Mease_sub2"/>
</dbReference>
<dbReference type="CDD" id="cd02440">
    <property type="entry name" value="AdoMet_MTases"/>
    <property type="match status" value="1"/>
</dbReference>
<accession>A0A174IH26</accession>
<name>A0A174IH26_9ACTN</name>
<dbReference type="PANTHER" id="PTHR43182">
    <property type="entry name" value="COBALT-PRECORRIN-6B C(15)-METHYLTRANSFERASE (DECARBOXYLATING)"/>
    <property type="match status" value="1"/>
</dbReference>
<gene>
    <name evidence="7" type="primary">cbiT</name>
    <name evidence="7" type="ORF">ERS852514_00307</name>
</gene>
<dbReference type="Gene3D" id="3.40.50.150">
    <property type="entry name" value="Vaccinia Virus protein VP39"/>
    <property type="match status" value="1"/>
</dbReference>
<keyword evidence="4 7" id="KW-0808">Transferase</keyword>
<dbReference type="InterPro" id="IPR014777">
    <property type="entry name" value="4pyrrole_Mease_sub1"/>
</dbReference>
<dbReference type="PANTHER" id="PTHR43182:SF1">
    <property type="entry name" value="COBALT-PRECORRIN-7 C(5)-METHYLTRANSFERASE"/>
    <property type="match status" value="1"/>
</dbReference>
<evidence type="ECO:0000256" key="3">
    <source>
        <dbReference type="ARBA" id="ARBA00022603"/>
    </source>
</evidence>
<evidence type="ECO:0000256" key="5">
    <source>
        <dbReference type="ARBA" id="ARBA00022691"/>
    </source>
</evidence>
<dbReference type="EMBL" id="CZAQ01000003">
    <property type="protein sequence ID" value="CUO85781.1"/>
    <property type="molecule type" value="Genomic_DNA"/>
</dbReference>
<dbReference type="Proteomes" id="UP000095454">
    <property type="component" value="Unassembled WGS sequence"/>
</dbReference>
<dbReference type="UniPathway" id="UPA00148"/>
<evidence type="ECO:0000259" key="6">
    <source>
        <dbReference type="Pfam" id="PF00590"/>
    </source>
</evidence>
<dbReference type="GO" id="GO:0009236">
    <property type="term" value="P:cobalamin biosynthetic process"/>
    <property type="evidence" value="ECO:0007669"/>
    <property type="project" value="UniProtKB-UniPathway"/>
</dbReference>
<keyword evidence="5" id="KW-0949">S-adenosyl-L-methionine</keyword>
<dbReference type="Gene3D" id="3.30.950.10">
    <property type="entry name" value="Methyltransferase, Cobalt-precorrin-4 Transmethylase, Domain 2"/>
    <property type="match status" value="1"/>
</dbReference>
<dbReference type="NCBIfam" id="TIGR02469">
    <property type="entry name" value="CbiT"/>
    <property type="match status" value="1"/>
</dbReference>
<dbReference type="SUPFAM" id="SSF53335">
    <property type="entry name" value="S-adenosyl-L-methionine-dependent methyltransferases"/>
    <property type="match status" value="1"/>
</dbReference>
<evidence type="ECO:0000256" key="4">
    <source>
        <dbReference type="ARBA" id="ARBA00022679"/>
    </source>
</evidence>
<dbReference type="InterPro" id="IPR014008">
    <property type="entry name" value="Cbl_synth_MTase_CbiT"/>
</dbReference>
<comment type="pathway">
    <text evidence="1">Cofactor biosynthesis; adenosylcobalamin biosynthesis.</text>
</comment>
<evidence type="ECO:0000313" key="7">
    <source>
        <dbReference type="EMBL" id="CUO85781.1"/>
    </source>
</evidence>
<dbReference type="Pfam" id="PF00590">
    <property type="entry name" value="TP_methylase"/>
    <property type="match status" value="1"/>
</dbReference>
<organism evidence="7 8">
    <name type="scientific">Collinsella aerofaciens</name>
    <dbReference type="NCBI Taxonomy" id="74426"/>
    <lineage>
        <taxon>Bacteria</taxon>
        <taxon>Bacillati</taxon>
        <taxon>Actinomycetota</taxon>
        <taxon>Coriobacteriia</taxon>
        <taxon>Coriobacteriales</taxon>
        <taxon>Coriobacteriaceae</taxon>
        <taxon>Collinsella</taxon>
    </lineage>
</organism>
<dbReference type="RefSeq" id="WP_055250411.1">
    <property type="nucleotide sequence ID" value="NZ_CABIXX010000003.1"/>
</dbReference>
<dbReference type="InterPro" id="IPR029063">
    <property type="entry name" value="SAM-dependent_MTases_sf"/>
</dbReference>
<evidence type="ECO:0000256" key="1">
    <source>
        <dbReference type="ARBA" id="ARBA00004953"/>
    </source>
</evidence>
<dbReference type="GO" id="GO:0008276">
    <property type="term" value="F:protein methyltransferase activity"/>
    <property type="evidence" value="ECO:0007669"/>
    <property type="project" value="InterPro"/>
</dbReference>
<dbReference type="InterPro" id="IPR012818">
    <property type="entry name" value="CbiE"/>
</dbReference>
<dbReference type="CDD" id="cd11644">
    <property type="entry name" value="Precorrin-6Y-MT"/>
    <property type="match status" value="1"/>
</dbReference>
<dbReference type="Gene3D" id="3.40.1010.10">
    <property type="entry name" value="Cobalt-precorrin-4 Transmethylase, Domain 1"/>
    <property type="match status" value="1"/>
</dbReference>
<dbReference type="AlphaFoldDB" id="A0A174IH26"/>
<dbReference type="SUPFAM" id="SSF53790">
    <property type="entry name" value="Tetrapyrrole methylase"/>
    <property type="match status" value="1"/>
</dbReference>
<dbReference type="InterPro" id="IPR035996">
    <property type="entry name" value="4pyrrol_Methylase_sf"/>
</dbReference>
<reference evidence="7 8" key="1">
    <citation type="submission" date="2015-09" db="EMBL/GenBank/DDBJ databases">
        <authorList>
            <consortium name="Pathogen Informatics"/>
        </authorList>
    </citation>
    <scope>NUCLEOTIDE SEQUENCE [LARGE SCALE GENOMIC DNA]</scope>
    <source>
        <strain evidence="7 8">2789STDY5834902</strain>
    </source>
</reference>
<dbReference type="InterPro" id="IPR000878">
    <property type="entry name" value="4pyrrol_Mease"/>
</dbReference>
<evidence type="ECO:0000313" key="8">
    <source>
        <dbReference type="Proteomes" id="UP000095454"/>
    </source>
</evidence>
<dbReference type="NCBIfam" id="TIGR02467">
    <property type="entry name" value="CbiE"/>
    <property type="match status" value="1"/>
</dbReference>
<dbReference type="EC" id="2.1.1.-" evidence="7"/>
<sequence>MRKVTIIGAGPGNPDLLSRAALDAIDIADVVIGAHRALVSIDVPPDVVRCELVKTADIVAALTDAASWQRAVVVMTGDVGLFSGARRLVEALSGDAQVDVRVIPGISSASYLAARLARPWQDWRFASAHGVACDIVAEAERAGELFLATSGGEDPSRLSGELVQAGFGDARVTVAERLSYPDERITCATASEIAGQTFDDLNVMLIEFADCAGSPAGSSAASEAPAGASAPAAASFAADSAGASRAASSRWPYASSGIPDELFIRGDVPMTKQEVRAVALAKLRLTATDTVWDVGAGTGSVSIEAALVARAGSVWAVERNAAGVRLIRENADAFGCGNVHAVPGVAPEALAKLPVPDAVFVGGSAGELPSIVEAALEKNSQVRLCVPCVTVETLTEACALLSGSRFKGFEACQVSAARAEAVGSHHLMKAQNPVFLVSARGASADAEELAEVGALAESPFGEDPSVEGNPSVEVVSLANCNAAGGEGGAR</sequence>
<protein>
    <submittedName>
        <fullName evidence="7">Probable cobalt-precorrin-6Y C(15)-methyltransferase [decarboxylating]</fullName>
        <ecNumber evidence="7">2.1.1.-</ecNumber>
    </submittedName>
</protein>
<dbReference type="GO" id="GO:0032259">
    <property type="term" value="P:methylation"/>
    <property type="evidence" value="ECO:0007669"/>
    <property type="project" value="UniProtKB-KW"/>
</dbReference>